<dbReference type="GeneID" id="78274634"/>
<feature type="transmembrane region" description="Helical" evidence="1">
    <location>
        <begin position="76"/>
        <end position="96"/>
    </location>
</feature>
<dbReference type="EMBL" id="MPKA01000042">
    <property type="protein sequence ID" value="OLU47786.1"/>
    <property type="molecule type" value="Genomic_DNA"/>
</dbReference>
<feature type="transmembrane region" description="Helical" evidence="1">
    <location>
        <begin position="130"/>
        <end position="151"/>
    </location>
</feature>
<evidence type="ECO:0000256" key="1">
    <source>
        <dbReference type="SAM" id="Phobius"/>
    </source>
</evidence>
<accession>A0A1U7NQ72</accession>
<keyword evidence="1" id="KW-0472">Membrane</keyword>
<feature type="transmembrane region" description="Helical" evidence="1">
    <location>
        <begin position="20"/>
        <end position="39"/>
    </location>
</feature>
<keyword evidence="1" id="KW-1133">Transmembrane helix</keyword>
<comment type="caution">
    <text evidence="2">The sequence shown here is derived from an EMBL/GenBank/DDBJ whole genome shotgun (WGS) entry which is preliminary data.</text>
</comment>
<sequence>MNKENTFLKLTRWMCNILQWLYWIVVGVMGILFLVSLFNPKWLMDLLELQFPSMFGPLTFSIVVQDFHGELSFSPLALRILLFASVVSLSLMAMVFRNAYLILKTADGKTWFSQGNTPFQSNVVRMIREMGIFLILICVVNLSLSIVLQALGLVRESSVEFSMVPIGCLLIALSMYFQYGVSLQKDVDGLI</sequence>
<dbReference type="STRING" id="1862672.BO225_01565"/>
<protein>
    <recommendedName>
        <fullName evidence="4">DUF2975 domain-containing protein</fullName>
    </recommendedName>
</protein>
<evidence type="ECO:0008006" key="4">
    <source>
        <dbReference type="Google" id="ProtNLM"/>
    </source>
</evidence>
<organism evidence="2 3">
    <name type="scientific">Dubosiella newyorkensis</name>
    <dbReference type="NCBI Taxonomy" id="1862672"/>
    <lineage>
        <taxon>Bacteria</taxon>
        <taxon>Bacillati</taxon>
        <taxon>Bacillota</taxon>
        <taxon>Erysipelotrichia</taxon>
        <taxon>Erysipelotrichales</taxon>
        <taxon>Erysipelotrichaceae</taxon>
        <taxon>Dubosiella</taxon>
    </lineage>
</organism>
<reference evidence="2 3" key="1">
    <citation type="submission" date="2016-11" db="EMBL/GenBank/DDBJ databases">
        <title>Description of two novel members of the family Erysipelotrichaceae: Ileibacterium lipovorans gen. nov., sp. nov. and Dubosiella newyorkensis, gen. nov., sp. nov.</title>
        <authorList>
            <person name="Cox L.M."/>
            <person name="Sohn J."/>
            <person name="Tyrrell K.L."/>
            <person name="Citron D.M."/>
            <person name="Lawson P.A."/>
            <person name="Patel N.B."/>
            <person name="Iizumi T."/>
            <person name="Perez-Perez G.I."/>
            <person name="Goldstein E.J."/>
            <person name="Blaser M.J."/>
        </authorList>
    </citation>
    <scope>NUCLEOTIDE SEQUENCE [LARGE SCALE GENOMIC DNA]</scope>
    <source>
        <strain evidence="2 3">NYU-BL-A4</strain>
    </source>
</reference>
<gene>
    <name evidence="2" type="ORF">BO225_01565</name>
</gene>
<proteinExistence type="predicted"/>
<evidence type="ECO:0000313" key="3">
    <source>
        <dbReference type="Proteomes" id="UP000186705"/>
    </source>
</evidence>
<evidence type="ECO:0000313" key="2">
    <source>
        <dbReference type="EMBL" id="OLU47786.1"/>
    </source>
</evidence>
<dbReference type="AlphaFoldDB" id="A0A1U7NQ72"/>
<keyword evidence="3" id="KW-1185">Reference proteome</keyword>
<dbReference type="Proteomes" id="UP000186705">
    <property type="component" value="Unassembled WGS sequence"/>
</dbReference>
<keyword evidence="1" id="KW-0812">Transmembrane</keyword>
<dbReference type="OrthoDB" id="2003592at2"/>
<name>A0A1U7NQ72_9FIRM</name>
<dbReference type="RefSeq" id="WP_076340532.1">
    <property type="nucleotide sequence ID" value="NZ_CANTAN010000020.1"/>
</dbReference>
<feature type="transmembrane region" description="Helical" evidence="1">
    <location>
        <begin position="163"/>
        <end position="181"/>
    </location>
</feature>